<evidence type="ECO:0000313" key="4">
    <source>
        <dbReference type="Proteomes" id="UP000886858"/>
    </source>
</evidence>
<proteinExistence type="predicted"/>
<dbReference type="Gene3D" id="3.40.50.300">
    <property type="entry name" value="P-loop containing nucleotide triphosphate hydrolases"/>
    <property type="match status" value="1"/>
</dbReference>
<name>A0A9D2I6Y0_9FIRM</name>
<reference evidence="3" key="1">
    <citation type="journal article" date="2021" name="PeerJ">
        <title>Extensive microbial diversity within the chicken gut microbiome revealed by metagenomics and culture.</title>
        <authorList>
            <person name="Gilroy R."/>
            <person name="Ravi A."/>
            <person name="Getino M."/>
            <person name="Pursley I."/>
            <person name="Horton D.L."/>
            <person name="Alikhan N.F."/>
            <person name="Baker D."/>
            <person name="Gharbi K."/>
            <person name="Hall N."/>
            <person name="Watson M."/>
            <person name="Adriaenssens E.M."/>
            <person name="Foster-Nyarko E."/>
            <person name="Jarju S."/>
            <person name="Secka A."/>
            <person name="Antonio M."/>
            <person name="Oren A."/>
            <person name="Chaudhuri R.R."/>
            <person name="La Ragione R."/>
            <person name="Hildebrand F."/>
            <person name="Pallen M.J."/>
        </authorList>
    </citation>
    <scope>NUCLEOTIDE SEQUENCE</scope>
    <source>
        <strain evidence="3">CHK179-7159</strain>
    </source>
</reference>
<evidence type="ECO:0000259" key="2">
    <source>
        <dbReference type="Pfam" id="PF21537"/>
    </source>
</evidence>
<organism evidence="3 4">
    <name type="scientific">Candidatus Eisenbergiella merdipullorum</name>
    <dbReference type="NCBI Taxonomy" id="2838553"/>
    <lineage>
        <taxon>Bacteria</taxon>
        <taxon>Bacillati</taxon>
        <taxon>Bacillota</taxon>
        <taxon>Clostridia</taxon>
        <taxon>Lachnospirales</taxon>
        <taxon>Lachnospiraceae</taxon>
        <taxon>Eisenbergiella</taxon>
    </lineage>
</organism>
<evidence type="ECO:0000259" key="1">
    <source>
        <dbReference type="Pfam" id="PF02492"/>
    </source>
</evidence>
<evidence type="ECO:0000313" key="3">
    <source>
        <dbReference type="EMBL" id="HJA92794.1"/>
    </source>
</evidence>
<dbReference type="InterPro" id="IPR048447">
    <property type="entry name" value="DUF1980_C"/>
</dbReference>
<protein>
    <submittedName>
        <fullName evidence="3">GTPase</fullName>
    </submittedName>
</protein>
<dbReference type="Pfam" id="PF21537">
    <property type="entry name" value="DUF1980_C"/>
    <property type="match status" value="1"/>
</dbReference>
<dbReference type="InterPro" id="IPR003495">
    <property type="entry name" value="CobW/HypB/UreG_nucleotide-bd"/>
</dbReference>
<dbReference type="InterPro" id="IPR027417">
    <property type="entry name" value="P-loop_NTPase"/>
</dbReference>
<gene>
    <name evidence="3" type="ORF">H9717_06715</name>
</gene>
<dbReference type="SUPFAM" id="SSF52540">
    <property type="entry name" value="P-loop containing nucleoside triphosphate hydrolases"/>
    <property type="match status" value="1"/>
</dbReference>
<sequence>MKPVYIINGFLESGKTEFITYTLDQPYFQIKGKTLIVLCEEGEIEYSPELLKRSNSVLEPVENEEDFTPEHLLELEKKHKPERIIIEYNGMWNFKNMKLPWHWQLEQQITTIDASTFSMYYTNMKSLLAEMLRRSEMIIFNRCDGISEQDLASYRRNVKAVNPQGEIIFEDQNGEINQMFEEDLPFDLNSDPIVLDDMGYGIWYIDSLDNLDRYVGKNIQFTAMVMKPDGYPKDHFIPGRMAMTCCAEDMAFLGYVCVYKDAESLKERDWVKVTARVEKEYWAEYGGEGPVLHASSVLKTKAPAQKDQVISFV</sequence>
<feature type="domain" description="DUF1980" evidence="2">
    <location>
        <begin position="180"/>
        <end position="305"/>
    </location>
</feature>
<dbReference type="Proteomes" id="UP000886858">
    <property type="component" value="Unassembled WGS sequence"/>
</dbReference>
<reference evidence="3" key="2">
    <citation type="submission" date="2021-04" db="EMBL/GenBank/DDBJ databases">
        <authorList>
            <person name="Gilroy R."/>
        </authorList>
    </citation>
    <scope>NUCLEOTIDE SEQUENCE</scope>
    <source>
        <strain evidence="3">CHK179-7159</strain>
    </source>
</reference>
<accession>A0A9D2I6Y0</accession>
<dbReference type="EMBL" id="DWYY01000072">
    <property type="protein sequence ID" value="HJA92794.1"/>
    <property type="molecule type" value="Genomic_DNA"/>
</dbReference>
<feature type="domain" description="CobW/HypB/UreG nucleotide-binding" evidence="1">
    <location>
        <begin position="3"/>
        <end position="168"/>
    </location>
</feature>
<dbReference type="AlphaFoldDB" id="A0A9D2I6Y0"/>
<comment type="caution">
    <text evidence="3">The sequence shown here is derived from an EMBL/GenBank/DDBJ whole genome shotgun (WGS) entry which is preliminary data.</text>
</comment>
<dbReference type="Pfam" id="PF02492">
    <property type="entry name" value="cobW"/>
    <property type="match status" value="1"/>
</dbReference>